<evidence type="ECO:0000313" key="3">
    <source>
        <dbReference type="Proteomes" id="UP000809829"/>
    </source>
</evidence>
<dbReference type="RefSeq" id="WP_205188471.1">
    <property type="nucleotide sequence ID" value="NZ_JAFBFC010000007.1"/>
</dbReference>
<sequence length="196" mass="22538">MRVPQIRLESTSARISMNSTPATMEISQPKADLSIEQPKAEMNIERTPSQLTIDQTKAWEDMDLKHISKRIEEAADQGHQDWLAGLARRSQEGEDLMRIEDGGNPIPQHAQQNSEPPIYDFNIGWIPSHDSVKINYTPGKVDIQWKRNDPIIQAKTNKPTLNVERGKVDIEMEQRASLKIDFDNLYYRGIKYEQKI</sequence>
<name>A0ABS2QYB8_9BACI</name>
<dbReference type="EMBL" id="JAFBFC010000007">
    <property type="protein sequence ID" value="MBM7704466.1"/>
    <property type="molecule type" value="Genomic_DNA"/>
</dbReference>
<gene>
    <name evidence="2" type="ORF">JOC83_003323</name>
</gene>
<proteinExistence type="predicted"/>
<evidence type="ECO:0000256" key="1">
    <source>
        <dbReference type="SAM" id="MobiDB-lite"/>
    </source>
</evidence>
<dbReference type="Pfam" id="PF20074">
    <property type="entry name" value="DUF6470"/>
    <property type="match status" value="1"/>
</dbReference>
<keyword evidence="3" id="KW-1185">Reference proteome</keyword>
<feature type="compositionally biased region" description="Polar residues" evidence="1">
    <location>
        <begin position="8"/>
        <end position="26"/>
    </location>
</feature>
<comment type="caution">
    <text evidence="2">The sequence shown here is derived from an EMBL/GenBank/DDBJ whole genome shotgun (WGS) entry which is preliminary data.</text>
</comment>
<protein>
    <submittedName>
        <fullName evidence="2">Uncharacterized protein</fullName>
    </submittedName>
</protein>
<dbReference type="Proteomes" id="UP000809829">
    <property type="component" value="Unassembled WGS sequence"/>
</dbReference>
<evidence type="ECO:0000313" key="2">
    <source>
        <dbReference type="EMBL" id="MBM7704466.1"/>
    </source>
</evidence>
<accession>A0ABS2QYB8</accession>
<reference evidence="2 3" key="1">
    <citation type="submission" date="2021-01" db="EMBL/GenBank/DDBJ databases">
        <title>Genomic Encyclopedia of Type Strains, Phase IV (KMG-IV): sequencing the most valuable type-strain genomes for metagenomic binning, comparative biology and taxonomic classification.</title>
        <authorList>
            <person name="Goeker M."/>
        </authorList>
    </citation>
    <scope>NUCLEOTIDE SEQUENCE [LARGE SCALE GENOMIC DNA]</scope>
    <source>
        <strain evidence="2 3">DSM 104297</strain>
    </source>
</reference>
<organism evidence="2 3">
    <name type="scientific">Priestia iocasae</name>
    <dbReference type="NCBI Taxonomy" id="2291674"/>
    <lineage>
        <taxon>Bacteria</taxon>
        <taxon>Bacillati</taxon>
        <taxon>Bacillota</taxon>
        <taxon>Bacilli</taxon>
        <taxon>Bacillales</taxon>
        <taxon>Bacillaceae</taxon>
        <taxon>Priestia</taxon>
    </lineage>
</organism>
<feature type="region of interest" description="Disordered" evidence="1">
    <location>
        <begin position="1"/>
        <end position="27"/>
    </location>
</feature>
<dbReference type="InterPro" id="IPR045527">
    <property type="entry name" value="DUF6470"/>
</dbReference>